<dbReference type="InterPro" id="IPR001030">
    <property type="entry name" value="Acoase/IPM_deHydtase_lsu_aba"/>
</dbReference>
<organism evidence="10 11">
    <name type="scientific">Escherichia coli</name>
    <dbReference type="NCBI Taxonomy" id="562"/>
    <lineage>
        <taxon>Bacteria</taxon>
        <taxon>Pseudomonadati</taxon>
        <taxon>Pseudomonadota</taxon>
        <taxon>Gammaproteobacteria</taxon>
        <taxon>Enterobacterales</taxon>
        <taxon>Enterobacteriaceae</taxon>
        <taxon>Escherichia</taxon>
    </lineage>
</organism>
<dbReference type="GO" id="GO:0046872">
    <property type="term" value="F:metal ion binding"/>
    <property type="evidence" value="ECO:0007669"/>
    <property type="project" value="UniProtKB-KW"/>
</dbReference>
<evidence type="ECO:0000256" key="6">
    <source>
        <dbReference type="ARBA" id="ARBA00023014"/>
    </source>
</evidence>
<protein>
    <recommendedName>
        <fullName evidence="2">aconitate hydratase</fullName>
        <ecNumber evidence="2">4.2.1.3</ecNumber>
    </recommendedName>
</protein>
<evidence type="ECO:0000256" key="8">
    <source>
        <dbReference type="ARBA" id="ARBA00023501"/>
    </source>
</evidence>
<dbReference type="InterPro" id="IPR015931">
    <property type="entry name" value="Acnase/IPM_dHydase_lsu_aba_1/3"/>
</dbReference>
<dbReference type="InterPro" id="IPR036008">
    <property type="entry name" value="Aconitase_4Fe-4S_dom"/>
</dbReference>
<dbReference type="PROSITE" id="PS00450">
    <property type="entry name" value="ACONITASE_1"/>
    <property type="match status" value="1"/>
</dbReference>
<proteinExistence type="predicted"/>
<feature type="domain" description="Aconitase/3-isopropylmalate dehydratase large subunit alpha/beta/alpha" evidence="9">
    <location>
        <begin position="2"/>
        <end position="233"/>
    </location>
</feature>
<dbReference type="InterPro" id="IPR006249">
    <property type="entry name" value="Aconitase/IRP2"/>
</dbReference>
<evidence type="ECO:0000256" key="4">
    <source>
        <dbReference type="ARBA" id="ARBA00022723"/>
    </source>
</evidence>
<dbReference type="InterPro" id="IPR018136">
    <property type="entry name" value="Aconitase_4Fe-4S_BS"/>
</dbReference>
<reference evidence="10 11" key="1">
    <citation type="submission" date="2018-06" db="EMBL/GenBank/DDBJ databases">
        <authorList>
            <consortium name="Pathogen Informatics"/>
            <person name="Doyle S."/>
        </authorList>
    </citation>
    <scope>NUCLEOTIDE SEQUENCE [LARGE SCALE GENOMIC DNA]</scope>
    <source>
        <strain evidence="10 11">NCTC8009</strain>
    </source>
</reference>
<name>A0A2X3LUQ5_ECOLX</name>
<gene>
    <name evidence="10" type="primary">acnA_3</name>
    <name evidence="10" type="ORF">NCTC8009_03893</name>
</gene>
<evidence type="ECO:0000256" key="5">
    <source>
        <dbReference type="ARBA" id="ARBA00023004"/>
    </source>
</evidence>
<keyword evidence="7 10" id="KW-0456">Lyase</keyword>
<keyword evidence="5" id="KW-0408">Iron</keyword>
<dbReference type="GO" id="GO:0003994">
    <property type="term" value="F:aconitate hydratase activity"/>
    <property type="evidence" value="ECO:0007669"/>
    <property type="project" value="UniProtKB-EC"/>
</dbReference>
<dbReference type="STRING" id="585034.ECIAI1_1299"/>
<evidence type="ECO:0000313" key="10">
    <source>
        <dbReference type="EMBL" id="SQD03400.1"/>
    </source>
</evidence>
<dbReference type="AlphaFoldDB" id="A0A2X3LUQ5"/>
<dbReference type="Proteomes" id="UP000250991">
    <property type="component" value="Unassembled WGS sequence"/>
</dbReference>
<dbReference type="EC" id="4.2.1.3" evidence="2"/>
<dbReference type="Pfam" id="PF00330">
    <property type="entry name" value="Aconitase"/>
    <property type="match status" value="1"/>
</dbReference>
<dbReference type="EMBL" id="UARW01000010">
    <property type="protein sequence ID" value="SQD03400.1"/>
    <property type="molecule type" value="Genomic_DNA"/>
</dbReference>
<dbReference type="PANTHER" id="PTHR11670">
    <property type="entry name" value="ACONITASE/IRON-RESPONSIVE ELEMENT FAMILY MEMBER"/>
    <property type="match status" value="1"/>
</dbReference>
<keyword evidence="6" id="KW-0411">Iron-sulfur</keyword>
<evidence type="ECO:0000256" key="3">
    <source>
        <dbReference type="ARBA" id="ARBA00022485"/>
    </source>
</evidence>
<evidence type="ECO:0000256" key="1">
    <source>
        <dbReference type="ARBA" id="ARBA00001966"/>
    </source>
</evidence>
<dbReference type="SUPFAM" id="SSF53732">
    <property type="entry name" value="Aconitase iron-sulfur domain"/>
    <property type="match status" value="1"/>
</dbReference>
<evidence type="ECO:0000259" key="9">
    <source>
        <dbReference type="Pfam" id="PF00330"/>
    </source>
</evidence>
<sequence>MVGKFVEFYGDGLDSLPLADRATIANMSPEYGATCGFFPIDAVTLDYMRLSGRSEDQVELVEKYAKAQGMWRNPGDEPIFTSTLELDMNDVEASLAGPKRPQDRVALPDVPKAFAASNELEVNATHKNRQPVDYVMNGHQYQLPDGAVVIAAITSCTNTSNPSVLMAAGLLAKKAVTLGLKRQPWVKASLAPGSKVVSDYLAKAKLTPYLDELGFNLVGYGCTTCIGNSGPLPILSKRQSKKAI</sequence>
<comment type="cofactor">
    <cofactor evidence="1">
        <name>[4Fe-4S] cluster</name>
        <dbReference type="ChEBI" id="CHEBI:49883"/>
    </cofactor>
</comment>
<dbReference type="GO" id="GO:0051539">
    <property type="term" value="F:4 iron, 4 sulfur cluster binding"/>
    <property type="evidence" value="ECO:0007669"/>
    <property type="project" value="UniProtKB-KW"/>
</dbReference>
<keyword evidence="4" id="KW-0479">Metal-binding</keyword>
<evidence type="ECO:0000256" key="2">
    <source>
        <dbReference type="ARBA" id="ARBA00012926"/>
    </source>
</evidence>
<evidence type="ECO:0000256" key="7">
    <source>
        <dbReference type="ARBA" id="ARBA00023239"/>
    </source>
</evidence>
<comment type="catalytic activity">
    <reaction evidence="8">
        <text>citrate = D-threo-isocitrate</text>
        <dbReference type="Rhea" id="RHEA:10336"/>
        <dbReference type="ChEBI" id="CHEBI:15562"/>
        <dbReference type="ChEBI" id="CHEBI:16947"/>
        <dbReference type="EC" id="4.2.1.3"/>
    </reaction>
</comment>
<dbReference type="Gene3D" id="3.30.499.10">
    <property type="entry name" value="Aconitase, domain 3"/>
    <property type="match status" value="2"/>
</dbReference>
<dbReference type="PRINTS" id="PR00415">
    <property type="entry name" value="ACONITASE"/>
</dbReference>
<accession>A0A2X3LUQ5</accession>
<evidence type="ECO:0000313" key="11">
    <source>
        <dbReference type="Proteomes" id="UP000250991"/>
    </source>
</evidence>
<dbReference type="PROSITE" id="PS01244">
    <property type="entry name" value="ACONITASE_2"/>
    <property type="match status" value="1"/>
</dbReference>
<keyword evidence="3" id="KW-0004">4Fe-4S</keyword>